<accession>A0AAD6PSE5</accession>
<organism evidence="1 2">
    <name type="scientific">Populus alba x Populus x berolinensis</name>
    <dbReference type="NCBI Taxonomy" id="444605"/>
    <lineage>
        <taxon>Eukaryota</taxon>
        <taxon>Viridiplantae</taxon>
        <taxon>Streptophyta</taxon>
        <taxon>Embryophyta</taxon>
        <taxon>Tracheophyta</taxon>
        <taxon>Spermatophyta</taxon>
        <taxon>Magnoliopsida</taxon>
        <taxon>eudicotyledons</taxon>
        <taxon>Gunneridae</taxon>
        <taxon>Pentapetalae</taxon>
        <taxon>rosids</taxon>
        <taxon>fabids</taxon>
        <taxon>Malpighiales</taxon>
        <taxon>Salicaceae</taxon>
        <taxon>Saliceae</taxon>
        <taxon>Populus</taxon>
    </lineage>
</organism>
<reference evidence="1" key="1">
    <citation type="journal article" date="2023" name="Mol. Ecol. Resour.">
        <title>Chromosome-level genome assembly of a triploid poplar Populus alba 'Berolinensis'.</title>
        <authorList>
            <person name="Chen S."/>
            <person name="Yu Y."/>
            <person name="Wang X."/>
            <person name="Wang S."/>
            <person name="Zhang T."/>
            <person name="Zhou Y."/>
            <person name="He R."/>
            <person name="Meng N."/>
            <person name="Wang Y."/>
            <person name="Liu W."/>
            <person name="Liu Z."/>
            <person name="Liu J."/>
            <person name="Guo Q."/>
            <person name="Huang H."/>
            <person name="Sederoff R.R."/>
            <person name="Wang G."/>
            <person name="Qu G."/>
            <person name="Chen S."/>
        </authorList>
    </citation>
    <scope>NUCLEOTIDE SEQUENCE</scope>
    <source>
        <strain evidence="1">SC-2020</strain>
    </source>
</reference>
<gene>
    <name evidence="1" type="ORF">NC653_037740</name>
</gene>
<evidence type="ECO:0000313" key="1">
    <source>
        <dbReference type="EMBL" id="KAJ6959488.1"/>
    </source>
</evidence>
<protein>
    <submittedName>
        <fullName evidence="1">Uncharacterized protein</fullName>
    </submittedName>
</protein>
<sequence length="45" mass="4930">MKNPQTQCSSGSGGDHDIFKWQAIMGSSDTPLKSGCLLYFHRVPC</sequence>
<comment type="caution">
    <text evidence="1">The sequence shown here is derived from an EMBL/GenBank/DDBJ whole genome shotgun (WGS) entry which is preliminary data.</text>
</comment>
<dbReference type="Proteomes" id="UP001164929">
    <property type="component" value="Chromosome 17"/>
</dbReference>
<proteinExistence type="predicted"/>
<name>A0AAD6PSE5_9ROSI</name>
<keyword evidence="2" id="KW-1185">Reference proteome</keyword>
<dbReference type="EMBL" id="JAQIZT010000017">
    <property type="protein sequence ID" value="KAJ6959488.1"/>
    <property type="molecule type" value="Genomic_DNA"/>
</dbReference>
<dbReference type="AlphaFoldDB" id="A0AAD6PSE5"/>
<evidence type="ECO:0000313" key="2">
    <source>
        <dbReference type="Proteomes" id="UP001164929"/>
    </source>
</evidence>